<dbReference type="EMBL" id="CP029788">
    <property type="protein sequence ID" value="AWT41071.1"/>
    <property type="molecule type" value="Genomic_DNA"/>
</dbReference>
<dbReference type="RefSeq" id="WP_110626007.1">
    <property type="nucleotide sequence ID" value="NZ_CP029788.1"/>
</dbReference>
<evidence type="ECO:0000313" key="1">
    <source>
        <dbReference type="EMBL" id="AWT41071.1"/>
    </source>
</evidence>
<accession>A0A2U9NVL5</accession>
<reference evidence="1 2" key="1">
    <citation type="submission" date="2018-06" db="EMBL/GenBank/DDBJ databases">
        <title>The complete genome sequence of a nosiheptide producer Streptomyces actuosus ATCC 25421: deducing the ability of producing a new class III lantibiotics.</title>
        <authorList>
            <person name="Liu W."/>
            <person name="Sun F."/>
            <person name="Hu Y."/>
        </authorList>
    </citation>
    <scope>NUCLEOTIDE SEQUENCE [LARGE SCALE GENOMIC DNA]</scope>
    <source>
        <strain evidence="1 2">ATCC 25421</strain>
    </source>
</reference>
<dbReference type="Proteomes" id="UP000247634">
    <property type="component" value="Chromosome"/>
</dbReference>
<dbReference type="KEGG" id="sact:DMT42_01140"/>
<proteinExistence type="predicted"/>
<organism evidence="1 2">
    <name type="scientific">Streptomyces actuosus</name>
    <dbReference type="NCBI Taxonomy" id="1885"/>
    <lineage>
        <taxon>Bacteria</taxon>
        <taxon>Bacillati</taxon>
        <taxon>Actinomycetota</taxon>
        <taxon>Actinomycetes</taxon>
        <taxon>Kitasatosporales</taxon>
        <taxon>Streptomycetaceae</taxon>
        <taxon>Streptomyces</taxon>
    </lineage>
</organism>
<keyword evidence="2" id="KW-1185">Reference proteome</keyword>
<protein>
    <submittedName>
        <fullName evidence="1">Uncharacterized protein</fullName>
    </submittedName>
</protein>
<sequence>MTNWGRPYVPRTDELLPALLDQVEAGGGSESVWRELWTMLCGEGETLVPGSPAALPRLVALARSETQALEMAGAIVRSAMTDDQGELMFVESADAIAELRELVDRRLRTRPADYIWGFRTLLAIERQFHWSAALGDFSDDFYAVPCPHCSLNVTIAIGGYGTYSARRDWDAGDVDRRDLRPASVAELDATGRWMYDLAVRDGQDRLAEGIRYLMGRAECPRCASVFGIADEYAAANLPPLSSVRLERSRTA</sequence>
<name>A0A2U9NVL5_STRAS</name>
<evidence type="ECO:0000313" key="2">
    <source>
        <dbReference type="Proteomes" id="UP000247634"/>
    </source>
</evidence>
<gene>
    <name evidence="1" type="ORF">DMT42_01140</name>
</gene>
<dbReference type="AlphaFoldDB" id="A0A2U9NVL5"/>
<dbReference type="OrthoDB" id="796912at2"/>